<gene>
    <name evidence="1" type="ORF">CASFOL_026283</name>
</gene>
<dbReference type="AlphaFoldDB" id="A0ABD3CKW7"/>
<protein>
    <recommendedName>
        <fullName evidence="3">Deformed</fullName>
    </recommendedName>
</protein>
<evidence type="ECO:0000313" key="1">
    <source>
        <dbReference type="EMBL" id="KAL3629971.1"/>
    </source>
</evidence>
<comment type="caution">
    <text evidence="1">The sequence shown here is derived from an EMBL/GenBank/DDBJ whole genome shotgun (WGS) entry which is preliminary data.</text>
</comment>
<evidence type="ECO:0008006" key="3">
    <source>
        <dbReference type="Google" id="ProtNLM"/>
    </source>
</evidence>
<proteinExistence type="predicted"/>
<evidence type="ECO:0000313" key="2">
    <source>
        <dbReference type="Proteomes" id="UP001632038"/>
    </source>
</evidence>
<dbReference type="EMBL" id="JAVIJP010000033">
    <property type="protein sequence ID" value="KAL3629971.1"/>
    <property type="molecule type" value="Genomic_DNA"/>
</dbReference>
<keyword evidence="2" id="KW-1185">Reference proteome</keyword>
<accession>A0ABD3CKW7</accession>
<reference evidence="2" key="1">
    <citation type="journal article" date="2024" name="IScience">
        <title>Strigolactones Initiate the Formation of Haustorium-like Structures in Castilleja.</title>
        <authorList>
            <person name="Buerger M."/>
            <person name="Peterson D."/>
            <person name="Chory J."/>
        </authorList>
    </citation>
    <scope>NUCLEOTIDE SEQUENCE [LARGE SCALE GENOMIC DNA]</scope>
</reference>
<dbReference type="Proteomes" id="UP001632038">
    <property type="component" value="Unassembled WGS sequence"/>
</dbReference>
<sequence length="126" mass="15112">MAAIHNSYFYDNRLTRYYLHHHNQNAAIFGYVLIYSQYWVPLFLQYQQPHPYVGSPINHNVINHQYEEEEEELVLNEEELREWDLLDEELVIYDSTDNDDGLSDETITKHLKTTTDHHQHHVNGDD</sequence>
<organism evidence="1 2">
    <name type="scientific">Castilleja foliolosa</name>
    <dbReference type="NCBI Taxonomy" id="1961234"/>
    <lineage>
        <taxon>Eukaryota</taxon>
        <taxon>Viridiplantae</taxon>
        <taxon>Streptophyta</taxon>
        <taxon>Embryophyta</taxon>
        <taxon>Tracheophyta</taxon>
        <taxon>Spermatophyta</taxon>
        <taxon>Magnoliopsida</taxon>
        <taxon>eudicotyledons</taxon>
        <taxon>Gunneridae</taxon>
        <taxon>Pentapetalae</taxon>
        <taxon>asterids</taxon>
        <taxon>lamiids</taxon>
        <taxon>Lamiales</taxon>
        <taxon>Orobanchaceae</taxon>
        <taxon>Pedicularideae</taxon>
        <taxon>Castillejinae</taxon>
        <taxon>Castilleja</taxon>
    </lineage>
</organism>
<name>A0ABD3CKW7_9LAMI</name>